<comment type="caution">
    <text evidence="1">The sequence shown here is derived from an EMBL/GenBank/DDBJ whole genome shotgun (WGS) entry which is preliminary data.</text>
</comment>
<dbReference type="Proteomes" id="UP000321083">
    <property type="component" value="Unassembled WGS sequence"/>
</dbReference>
<proteinExistence type="predicted"/>
<dbReference type="AlphaFoldDB" id="A0A5C6M9P9"/>
<evidence type="ECO:0008006" key="3">
    <source>
        <dbReference type="Google" id="ProtNLM"/>
    </source>
</evidence>
<protein>
    <recommendedName>
        <fullName evidence="3">Lipoprotein</fullName>
    </recommendedName>
</protein>
<gene>
    <name evidence="1" type="ORF">E3A20_12120</name>
</gene>
<dbReference type="EMBL" id="SRHE01000213">
    <property type="protein sequence ID" value="TWW09661.1"/>
    <property type="molecule type" value="Genomic_DNA"/>
</dbReference>
<name>A0A5C6M9P9_9PLAN</name>
<evidence type="ECO:0000313" key="1">
    <source>
        <dbReference type="EMBL" id="TWW09661.1"/>
    </source>
</evidence>
<evidence type="ECO:0000313" key="2">
    <source>
        <dbReference type="Proteomes" id="UP000321083"/>
    </source>
</evidence>
<reference evidence="1 2" key="2">
    <citation type="submission" date="2019-08" db="EMBL/GenBank/DDBJ databases">
        <authorList>
            <person name="Henke P."/>
        </authorList>
    </citation>
    <scope>NUCLEOTIDE SEQUENCE [LARGE SCALE GENOMIC DNA]</scope>
    <source>
        <strain evidence="1">Phe10_nw2017</strain>
    </source>
</reference>
<organism evidence="1 2">
    <name type="scientific">Planctomyces bekefii</name>
    <dbReference type="NCBI Taxonomy" id="1653850"/>
    <lineage>
        <taxon>Bacteria</taxon>
        <taxon>Pseudomonadati</taxon>
        <taxon>Planctomycetota</taxon>
        <taxon>Planctomycetia</taxon>
        <taxon>Planctomycetales</taxon>
        <taxon>Planctomycetaceae</taxon>
        <taxon>Planctomyces</taxon>
    </lineage>
</organism>
<keyword evidence="2" id="KW-1185">Reference proteome</keyword>
<sequence>MLKLRSGVFGLTSAAAVILTAGCSEYGQPAVGGGATVVPQVVFLASDAGAADAETSVAAEASSEVALGSIRGRVQMVGGAPEMKLLVKAGDDIKDKEVCAAVDVPDERLMVSGDGGVANVFVYLQKAPKGGRPLETPAEPFVFDSRPAIPARFSHAT</sequence>
<dbReference type="PROSITE" id="PS51257">
    <property type="entry name" value="PROKAR_LIPOPROTEIN"/>
    <property type="match status" value="1"/>
</dbReference>
<reference evidence="1 2" key="1">
    <citation type="submission" date="2019-08" db="EMBL/GenBank/DDBJ databases">
        <title>100 year-old enigma solved: identification of Planctomyces bekefii, the type genus and species of the phylum Planctomycetes.</title>
        <authorList>
            <person name="Svetlana D.N."/>
            <person name="Overmann J."/>
        </authorList>
    </citation>
    <scope>NUCLEOTIDE SEQUENCE [LARGE SCALE GENOMIC DNA]</scope>
    <source>
        <strain evidence="1">Phe10_nw2017</strain>
    </source>
</reference>
<accession>A0A5C6M9P9</accession>